<reference evidence="1 2" key="1">
    <citation type="submission" date="2023-12" db="EMBL/GenBank/DDBJ databases">
        <title>Baltic Sea Cyanobacteria.</title>
        <authorList>
            <person name="Delbaje E."/>
            <person name="Fewer D.P."/>
            <person name="Shishido T.K."/>
        </authorList>
    </citation>
    <scope>NUCLEOTIDE SEQUENCE [LARGE SCALE GENOMIC DNA]</scope>
    <source>
        <strain evidence="1 2">UHCC 0370</strain>
    </source>
</reference>
<dbReference type="Proteomes" id="UP001301388">
    <property type="component" value="Unassembled WGS sequence"/>
</dbReference>
<gene>
    <name evidence="1" type="ORF">VB774_05535</name>
</gene>
<proteinExistence type="predicted"/>
<sequence>MNDKSNKLGIWIDHKKAVIVSMTETGEQIKEILSEVESQPRRTSDSSLNIIYESLKVPADNRQQRTLTQDFNIYYDEVINYIREAESIFIFGPSSAKDELKERLNGNNLGASIVGMETSDSMTNPQIAAKVRQFFA</sequence>
<accession>A0ABU5TFP2</accession>
<dbReference type="SUPFAM" id="SSF53137">
    <property type="entry name" value="Translational machinery components"/>
    <property type="match status" value="1"/>
</dbReference>
<keyword evidence="2" id="KW-1185">Reference proteome</keyword>
<dbReference type="RefSeq" id="WP_323260445.1">
    <property type="nucleotide sequence ID" value="NZ_JAYGIE010000016.1"/>
</dbReference>
<evidence type="ECO:0000313" key="1">
    <source>
        <dbReference type="EMBL" id="MEA5477077.1"/>
    </source>
</evidence>
<comment type="caution">
    <text evidence="1">The sequence shown here is derived from an EMBL/GenBank/DDBJ whole genome shotgun (WGS) entry which is preliminary data.</text>
</comment>
<organism evidence="1 2">
    <name type="scientific">Pseudanabaena galeata UHCC 0370</name>
    <dbReference type="NCBI Taxonomy" id="3110310"/>
    <lineage>
        <taxon>Bacteria</taxon>
        <taxon>Bacillati</taxon>
        <taxon>Cyanobacteriota</taxon>
        <taxon>Cyanophyceae</taxon>
        <taxon>Pseudanabaenales</taxon>
        <taxon>Pseudanabaenaceae</taxon>
        <taxon>Pseudanabaena</taxon>
    </lineage>
</organism>
<evidence type="ECO:0000313" key="2">
    <source>
        <dbReference type="Proteomes" id="UP001301388"/>
    </source>
</evidence>
<protein>
    <submittedName>
        <fullName evidence="1">Uncharacterized protein</fullName>
    </submittedName>
</protein>
<dbReference type="EMBL" id="JAYGIE010000016">
    <property type="protein sequence ID" value="MEA5477077.1"/>
    <property type="molecule type" value="Genomic_DNA"/>
</dbReference>
<name>A0ABU5TFP2_9CYAN</name>